<feature type="transmembrane region" description="Helical" evidence="1">
    <location>
        <begin position="70"/>
        <end position="98"/>
    </location>
</feature>
<reference evidence="2" key="1">
    <citation type="journal article" date="2015" name="Nature">
        <title>Complex archaea that bridge the gap between prokaryotes and eukaryotes.</title>
        <authorList>
            <person name="Spang A."/>
            <person name="Saw J.H."/>
            <person name="Jorgensen S.L."/>
            <person name="Zaremba-Niedzwiedzka K."/>
            <person name="Martijn J."/>
            <person name="Lind A.E."/>
            <person name="van Eijk R."/>
            <person name="Schleper C."/>
            <person name="Guy L."/>
            <person name="Ettema T.J."/>
        </authorList>
    </citation>
    <scope>NUCLEOTIDE SEQUENCE</scope>
</reference>
<organism evidence="2">
    <name type="scientific">marine sediment metagenome</name>
    <dbReference type="NCBI Taxonomy" id="412755"/>
    <lineage>
        <taxon>unclassified sequences</taxon>
        <taxon>metagenomes</taxon>
        <taxon>ecological metagenomes</taxon>
    </lineage>
</organism>
<name>A0A0F9VJD5_9ZZZZ</name>
<evidence type="ECO:0000313" key="2">
    <source>
        <dbReference type="EMBL" id="KKN99917.1"/>
    </source>
</evidence>
<feature type="transmembrane region" description="Helical" evidence="1">
    <location>
        <begin position="20"/>
        <end position="42"/>
    </location>
</feature>
<comment type="caution">
    <text evidence="2">The sequence shown here is derived from an EMBL/GenBank/DDBJ whole genome shotgun (WGS) entry which is preliminary data.</text>
</comment>
<sequence>MNNSQYEQIPGSSNALTFGILSIVLTIFCCGPFGAIFSIIGLSSAKKAKRFYENNPGNYRGYENINTGRILSYIGLAIAIILLILSIVYFGLIIAVLASADFQ</sequence>
<evidence type="ECO:0000256" key="1">
    <source>
        <dbReference type="SAM" id="Phobius"/>
    </source>
</evidence>
<keyword evidence="1" id="KW-0812">Transmembrane</keyword>
<dbReference type="Pfam" id="PF07666">
    <property type="entry name" value="MpPF26"/>
    <property type="match status" value="1"/>
</dbReference>
<protein>
    <recommendedName>
        <fullName evidence="3">DUF4190 domain-containing protein</fullName>
    </recommendedName>
</protein>
<dbReference type="InterPro" id="IPR011655">
    <property type="entry name" value="MpPF26"/>
</dbReference>
<keyword evidence="1" id="KW-0472">Membrane</keyword>
<dbReference type="AlphaFoldDB" id="A0A0F9VJD5"/>
<dbReference type="NCBIfam" id="NF040945">
    <property type="entry name" value="CCC_membrane"/>
    <property type="match status" value="1"/>
</dbReference>
<accession>A0A0F9VJD5</accession>
<gene>
    <name evidence="2" type="ORF">LCGC14_0133380</name>
</gene>
<evidence type="ECO:0008006" key="3">
    <source>
        <dbReference type="Google" id="ProtNLM"/>
    </source>
</evidence>
<keyword evidence="1" id="KW-1133">Transmembrane helix</keyword>
<proteinExistence type="predicted"/>
<dbReference type="EMBL" id="LAZR01000044">
    <property type="protein sequence ID" value="KKN99917.1"/>
    <property type="molecule type" value="Genomic_DNA"/>
</dbReference>